<dbReference type="EMBL" id="BK015384">
    <property type="protein sequence ID" value="DAE04223.1"/>
    <property type="molecule type" value="Genomic_DNA"/>
</dbReference>
<evidence type="ECO:0000313" key="1">
    <source>
        <dbReference type="EMBL" id="DAE04223.1"/>
    </source>
</evidence>
<accession>A0A8S5PAM9</accession>
<organism evidence="1">
    <name type="scientific">Siphoviridae sp. ctmpG14</name>
    <dbReference type="NCBI Taxonomy" id="2825654"/>
    <lineage>
        <taxon>Viruses</taxon>
        <taxon>Duplodnaviria</taxon>
        <taxon>Heunggongvirae</taxon>
        <taxon>Uroviricota</taxon>
        <taxon>Caudoviricetes</taxon>
    </lineage>
</organism>
<proteinExistence type="predicted"/>
<sequence>MLLVLIMLEYIQHLVCMKIPLISTVSNRFVYL</sequence>
<reference evidence="1" key="1">
    <citation type="journal article" date="2021" name="Proc. Natl. Acad. Sci. U.S.A.">
        <title>A Catalog of Tens of Thousands of Viruses from Human Metagenomes Reveals Hidden Associations with Chronic Diseases.</title>
        <authorList>
            <person name="Tisza M.J."/>
            <person name="Buck C.B."/>
        </authorList>
    </citation>
    <scope>NUCLEOTIDE SEQUENCE</scope>
    <source>
        <strain evidence="1">CtmpG14</strain>
    </source>
</reference>
<protein>
    <submittedName>
        <fullName evidence="1">Uncharacterized protein</fullName>
    </submittedName>
</protein>
<name>A0A8S5PAM9_9CAUD</name>